<dbReference type="AlphaFoldDB" id="A0A9P4UKF2"/>
<proteinExistence type="predicted"/>
<dbReference type="OrthoDB" id="21470at2759"/>
<evidence type="ECO:0000313" key="2">
    <source>
        <dbReference type="EMBL" id="KAF2718977.1"/>
    </source>
</evidence>
<sequence length="457" mass="50612">MDLSVARAVFTSALLRSDPPAPDVKRDDATLFTKSLLKTLNCCTRSDVQQCKSFIIRNILSSTSRTAALTKYLITVTKSCSPRNPGEKVDTMKPSDENEGLGKIVNGKVMQAPDPAFKRLHVLYVLHDVLAHVYGRLKDGRHSQSVALPINDKAIDEQLKPTVLLVAELAVCESKIGTLPLVHGLVDLWSNLAIFDPRSLPKLRQRISTASESTWSDLIDALDSQDREKANEVRRRKENESKWILPANHGVPNDPAAPWHELPAANGLYQKRTTGYPLRAERLPMYGYALKNGGREADDALKREVSWLHKECLRHFDKYTSPDDVADVDALGSTIWKDPERPTRNYWGWSYDGIAKRKEIAANVAARMEELNKYQDPPGGEDPVERARMLAIGNDMEAANVQGSFPPPHFGQGYGYQSDMSGGGFPVGGRGGRGGGYRGDFRGGSFGRGRAFRGGRW</sequence>
<dbReference type="Proteomes" id="UP000799441">
    <property type="component" value="Unassembled WGS sequence"/>
</dbReference>
<gene>
    <name evidence="2" type="ORF">K431DRAFT_287154</name>
</gene>
<dbReference type="Pfam" id="PF04818">
    <property type="entry name" value="CID"/>
    <property type="match status" value="1"/>
</dbReference>
<protein>
    <recommendedName>
        <fullName evidence="1">CID domain-containing protein</fullName>
    </recommendedName>
</protein>
<dbReference type="EMBL" id="MU003817">
    <property type="protein sequence ID" value="KAF2718977.1"/>
    <property type="molecule type" value="Genomic_DNA"/>
</dbReference>
<accession>A0A9P4UKF2</accession>
<name>A0A9P4UKF2_9PEZI</name>
<dbReference type="Gene3D" id="1.25.40.90">
    <property type="match status" value="1"/>
</dbReference>
<dbReference type="InterPro" id="IPR006569">
    <property type="entry name" value="CID_dom"/>
</dbReference>
<organism evidence="2 3">
    <name type="scientific">Polychaeton citri CBS 116435</name>
    <dbReference type="NCBI Taxonomy" id="1314669"/>
    <lineage>
        <taxon>Eukaryota</taxon>
        <taxon>Fungi</taxon>
        <taxon>Dikarya</taxon>
        <taxon>Ascomycota</taxon>
        <taxon>Pezizomycotina</taxon>
        <taxon>Dothideomycetes</taxon>
        <taxon>Dothideomycetidae</taxon>
        <taxon>Capnodiales</taxon>
        <taxon>Capnodiaceae</taxon>
        <taxon>Polychaeton</taxon>
    </lineage>
</organism>
<evidence type="ECO:0000313" key="3">
    <source>
        <dbReference type="Proteomes" id="UP000799441"/>
    </source>
</evidence>
<comment type="caution">
    <text evidence="2">The sequence shown here is derived from an EMBL/GenBank/DDBJ whole genome shotgun (WGS) entry which is preliminary data.</text>
</comment>
<feature type="domain" description="CID" evidence="1">
    <location>
        <begin position="36"/>
        <end position="200"/>
    </location>
</feature>
<keyword evidence="3" id="KW-1185">Reference proteome</keyword>
<dbReference type="InterPro" id="IPR008942">
    <property type="entry name" value="ENTH_VHS"/>
</dbReference>
<evidence type="ECO:0000259" key="1">
    <source>
        <dbReference type="Pfam" id="PF04818"/>
    </source>
</evidence>
<reference evidence="2" key="1">
    <citation type="journal article" date="2020" name="Stud. Mycol.">
        <title>101 Dothideomycetes genomes: a test case for predicting lifestyles and emergence of pathogens.</title>
        <authorList>
            <person name="Haridas S."/>
            <person name="Albert R."/>
            <person name="Binder M."/>
            <person name="Bloem J."/>
            <person name="Labutti K."/>
            <person name="Salamov A."/>
            <person name="Andreopoulos B."/>
            <person name="Baker S."/>
            <person name="Barry K."/>
            <person name="Bills G."/>
            <person name="Bluhm B."/>
            <person name="Cannon C."/>
            <person name="Castanera R."/>
            <person name="Culley D."/>
            <person name="Daum C."/>
            <person name="Ezra D."/>
            <person name="Gonzalez J."/>
            <person name="Henrissat B."/>
            <person name="Kuo A."/>
            <person name="Liang C."/>
            <person name="Lipzen A."/>
            <person name="Lutzoni F."/>
            <person name="Magnuson J."/>
            <person name="Mondo S."/>
            <person name="Nolan M."/>
            <person name="Ohm R."/>
            <person name="Pangilinan J."/>
            <person name="Park H.-J."/>
            <person name="Ramirez L."/>
            <person name="Alfaro M."/>
            <person name="Sun H."/>
            <person name="Tritt A."/>
            <person name="Yoshinaga Y."/>
            <person name="Zwiers L.-H."/>
            <person name="Turgeon B."/>
            <person name="Goodwin S."/>
            <person name="Spatafora J."/>
            <person name="Crous P."/>
            <person name="Grigoriev I."/>
        </authorList>
    </citation>
    <scope>NUCLEOTIDE SEQUENCE</scope>
    <source>
        <strain evidence="2">CBS 116435</strain>
    </source>
</reference>